<proteinExistence type="predicted"/>
<reference evidence="4" key="1">
    <citation type="submission" date="2009-11" db="EMBL/GenBank/DDBJ databases">
        <authorList>
            <consortium name="The Broad Institute Genome Sequencing Platform"/>
            <person name="Ward D."/>
            <person name="Feldgarden M."/>
            <person name="Earl A."/>
            <person name="Young S.K."/>
            <person name="Zeng Q."/>
            <person name="Koehrsen M."/>
            <person name="Alvarado L."/>
            <person name="Berlin A."/>
            <person name="Bochicchio J."/>
            <person name="Borenstein D."/>
            <person name="Chapman S.B."/>
            <person name="Chen Z."/>
            <person name="Engels R."/>
            <person name="Freedman E."/>
            <person name="Gellesch M."/>
            <person name="Goldberg J."/>
            <person name="Griggs A."/>
            <person name="Gujja S."/>
            <person name="Heilman E."/>
            <person name="Heiman D."/>
            <person name="Hepburn T."/>
            <person name="Howarth C."/>
            <person name="Jen D."/>
            <person name="Larson L."/>
            <person name="Lewis B."/>
            <person name="Mehta T."/>
            <person name="Park D."/>
            <person name="Pearson M."/>
            <person name="Roberts A."/>
            <person name="Saif S."/>
            <person name="Shea T."/>
            <person name="Shenoy N."/>
            <person name="Sisk P."/>
            <person name="Stolte C."/>
            <person name="Sykes S."/>
            <person name="Thomson T."/>
            <person name="Walk T."/>
            <person name="White J."/>
            <person name="Yandava C."/>
            <person name="Izard J."/>
            <person name="Baranova O.V."/>
            <person name="Blanton J.M."/>
            <person name="Tanner A.C."/>
            <person name="Dewhirst F.E."/>
            <person name="Haas B."/>
            <person name="Nusbaum C."/>
            <person name="Birren B."/>
        </authorList>
    </citation>
    <scope>NUCLEOTIDE SEQUENCE [LARGE SCALE GENOMIC DNA]</scope>
    <source>
        <strain evidence="4">1-1 BBBD Race 1</strain>
    </source>
</reference>
<feature type="chain" id="PRO_5008110274" evidence="2">
    <location>
        <begin position="22"/>
        <end position="129"/>
    </location>
</feature>
<dbReference type="PANTHER" id="PTHR31836">
    <property type="match status" value="1"/>
</dbReference>
<keyword evidence="1 2" id="KW-0732">Signal</keyword>
<dbReference type="AlphaFoldDB" id="A0A180GU28"/>
<dbReference type="SUPFAM" id="SSF50685">
    <property type="entry name" value="Barwin-like endoglucanases"/>
    <property type="match status" value="1"/>
</dbReference>
<dbReference type="Gene3D" id="2.40.40.10">
    <property type="entry name" value="RlpA-like domain"/>
    <property type="match status" value="1"/>
</dbReference>
<evidence type="ECO:0000259" key="3">
    <source>
        <dbReference type="Pfam" id="PF03330"/>
    </source>
</evidence>
<accession>A0A180GU28</accession>
<dbReference type="Pfam" id="PF03330">
    <property type="entry name" value="DPBB_1"/>
    <property type="match status" value="1"/>
</dbReference>
<dbReference type="PANTHER" id="PTHR31836:SF25">
    <property type="entry name" value="RLPA-LIKE PROTEIN DOUBLE-PSI BETA-BARREL DOMAIN-CONTAINING PROTEIN"/>
    <property type="match status" value="1"/>
</dbReference>
<evidence type="ECO:0000256" key="1">
    <source>
        <dbReference type="ARBA" id="ARBA00022729"/>
    </source>
</evidence>
<dbReference type="EnsemblFungi" id="PTTG_07174-t43_1">
    <property type="protein sequence ID" value="PTTG_07174-t43_1-p1"/>
    <property type="gene ID" value="PTTG_07174"/>
</dbReference>
<reference evidence="5" key="4">
    <citation type="submission" date="2025-05" db="UniProtKB">
        <authorList>
            <consortium name="EnsemblFungi"/>
        </authorList>
    </citation>
    <scope>IDENTIFICATION</scope>
    <source>
        <strain evidence="5">isolate 1-1 / race 1 (BBBD)</strain>
    </source>
</reference>
<dbReference type="InterPro" id="IPR051477">
    <property type="entry name" value="Expansin_CellWall"/>
</dbReference>
<dbReference type="VEuPathDB" id="FungiDB:PTTG_07174"/>
<evidence type="ECO:0000313" key="4">
    <source>
        <dbReference type="EMBL" id="OAV95889.1"/>
    </source>
</evidence>
<keyword evidence="6" id="KW-1185">Reference proteome</keyword>
<feature type="domain" description="RlpA-like protein double-psi beta-barrel" evidence="3">
    <location>
        <begin position="36"/>
        <end position="125"/>
    </location>
</feature>
<gene>
    <name evidence="4" type="ORF">PTTG_07174</name>
</gene>
<protein>
    <submittedName>
        <fullName evidence="5">DPBB_1 domain-containing protein</fullName>
    </submittedName>
</protein>
<evidence type="ECO:0000256" key="2">
    <source>
        <dbReference type="SAM" id="SignalP"/>
    </source>
</evidence>
<dbReference type="EMBL" id="ADAS02000025">
    <property type="protein sequence ID" value="OAV95889.1"/>
    <property type="molecule type" value="Genomic_DNA"/>
</dbReference>
<dbReference type="InterPro" id="IPR036908">
    <property type="entry name" value="RlpA-like_sf"/>
</dbReference>
<evidence type="ECO:0000313" key="5">
    <source>
        <dbReference type="EnsemblFungi" id="PTTG_07174-t43_1-p1"/>
    </source>
</evidence>
<dbReference type="InterPro" id="IPR009009">
    <property type="entry name" value="RlpA-like_DPBB"/>
</dbReference>
<feature type="signal peptide" evidence="2">
    <location>
        <begin position="1"/>
        <end position="21"/>
    </location>
</feature>
<dbReference type="Proteomes" id="UP000005240">
    <property type="component" value="Unassembled WGS sequence"/>
</dbReference>
<evidence type="ECO:0000313" key="6">
    <source>
        <dbReference type="Proteomes" id="UP000005240"/>
    </source>
</evidence>
<sequence>MAQVAVTYLLFILVSSATILGLPLPSTSNRFERRYSGTATWFYPNVGACGDTNSRSDYIVAMNHEQYGHGQLCHKSVHIVNEATGRSVTAKVVDKCPGCDYGSLDLSPAVFKELGELRAGTLPITWDLT</sequence>
<reference evidence="5 6" key="3">
    <citation type="journal article" date="2017" name="G3 (Bethesda)">
        <title>Comparative analysis highlights variable genome content of wheat rusts and divergence of the mating loci.</title>
        <authorList>
            <person name="Cuomo C.A."/>
            <person name="Bakkeren G."/>
            <person name="Khalil H.B."/>
            <person name="Panwar V."/>
            <person name="Joly D."/>
            <person name="Linning R."/>
            <person name="Sakthikumar S."/>
            <person name="Song X."/>
            <person name="Adiconis X."/>
            <person name="Fan L."/>
            <person name="Goldberg J.M."/>
            <person name="Levin J.Z."/>
            <person name="Young S."/>
            <person name="Zeng Q."/>
            <person name="Anikster Y."/>
            <person name="Bruce M."/>
            <person name="Wang M."/>
            <person name="Yin C."/>
            <person name="McCallum B."/>
            <person name="Szabo L.J."/>
            <person name="Hulbert S."/>
            <person name="Chen X."/>
            <person name="Fellers J.P."/>
        </authorList>
    </citation>
    <scope>NUCLEOTIDE SEQUENCE</scope>
    <source>
        <strain evidence="6">Isolate 1-1 / race 1 (BBBD)</strain>
        <strain evidence="5">isolate 1-1 / race 1 (BBBD)</strain>
    </source>
</reference>
<name>A0A180GU28_PUCT1</name>
<organism evidence="4">
    <name type="scientific">Puccinia triticina (isolate 1-1 / race 1 (BBBD))</name>
    <name type="common">Brown leaf rust fungus</name>
    <dbReference type="NCBI Taxonomy" id="630390"/>
    <lineage>
        <taxon>Eukaryota</taxon>
        <taxon>Fungi</taxon>
        <taxon>Dikarya</taxon>
        <taxon>Basidiomycota</taxon>
        <taxon>Pucciniomycotina</taxon>
        <taxon>Pucciniomycetes</taxon>
        <taxon>Pucciniales</taxon>
        <taxon>Pucciniaceae</taxon>
        <taxon>Puccinia</taxon>
    </lineage>
</organism>
<dbReference type="CDD" id="cd22191">
    <property type="entry name" value="DPBB_RlpA_EXP_N-like"/>
    <property type="match status" value="1"/>
</dbReference>
<reference evidence="4" key="2">
    <citation type="submission" date="2016-05" db="EMBL/GenBank/DDBJ databases">
        <title>Comparative analysis highlights variable genome content of wheat rusts and divergence of the mating loci.</title>
        <authorList>
            <person name="Cuomo C.A."/>
            <person name="Bakkeren G."/>
            <person name="Szabo L."/>
            <person name="Khalil H."/>
            <person name="Joly D."/>
            <person name="Goldberg J."/>
            <person name="Young S."/>
            <person name="Zeng Q."/>
            <person name="Fellers J."/>
        </authorList>
    </citation>
    <scope>NUCLEOTIDE SEQUENCE [LARGE SCALE GENOMIC DNA]</scope>
    <source>
        <strain evidence="4">1-1 BBBD Race 1</strain>
    </source>
</reference>
<dbReference type="OrthoDB" id="623670at2759"/>